<dbReference type="KEGG" id="epa:110236305"/>
<dbReference type="InterPro" id="IPR006043">
    <property type="entry name" value="NCS2"/>
</dbReference>
<name>A0A913X1K4_EXADI</name>
<protein>
    <submittedName>
        <fullName evidence="7">Uncharacterized protein</fullName>
    </submittedName>
</protein>
<evidence type="ECO:0000256" key="4">
    <source>
        <dbReference type="ARBA" id="ARBA00022989"/>
    </source>
</evidence>
<dbReference type="GO" id="GO:0022857">
    <property type="term" value="F:transmembrane transporter activity"/>
    <property type="evidence" value="ECO:0007669"/>
    <property type="project" value="InterPro"/>
</dbReference>
<evidence type="ECO:0000256" key="6">
    <source>
        <dbReference type="SAM" id="Phobius"/>
    </source>
</evidence>
<dbReference type="AlphaFoldDB" id="A0A913X1K4"/>
<evidence type="ECO:0000313" key="7">
    <source>
        <dbReference type="EnsemblMetazoa" id="XP_020897463.1"/>
    </source>
</evidence>
<keyword evidence="5 6" id="KW-0472">Membrane</keyword>
<evidence type="ECO:0000256" key="1">
    <source>
        <dbReference type="ARBA" id="ARBA00004141"/>
    </source>
</evidence>
<feature type="transmembrane region" description="Helical" evidence="6">
    <location>
        <begin position="160"/>
        <end position="181"/>
    </location>
</feature>
<organism evidence="7 8">
    <name type="scientific">Exaiptasia diaphana</name>
    <name type="common">Tropical sea anemone</name>
    <name type="synonym">Aiptasia pulchella</name>
    <dbReference type="NCBI Taxonomy" id="2652724"/>
    <lineage>
        <taxon>Eukaryota</taxon>
        <taxon>Metazoa</taxon>
        <taxon>Cnidaria</taxon>
        <taxon>Anthozoa</taxon>
        <taxon>Hexacorallia</taxon>
        <taxon>Actiniaria</taxon>
        <taxon>Aiptasiidae</taxon>
        <taxon>Exaiptasia</taxon>
    </lineage>
</organism>
<sequence length="224" mass="24417">MDGLMLEEENENVKDDKKKSKARRKALGLAYTIDENPPWYICLTLGFQHYLMMIGGTISIPMILSGPMCFADKPLVIAEVLNTVLFCSGIVTLLQTTFGVRLPILQGGTFAFMAPTFAILSLPKFQCPVSGITNSTNNVSSTPHDDGEIWKIRMREVQGAILTSSFIQIFIGFSGLIGFLLRFIGPITVAPTITLIGLALFHVAADHAGNHWGISFLTIALIAL</sequence>
<dbReference type="Proteomes" id="UP000887567">
    <property type="component" value="Unplaced"/>
</dbReference>
<evidence type="ECO:0000256" key="3">
    <source>
        <dbReference type="ARBA" id="ARBA00022692"/>
    </source>
</evidence>
<evidence type="ECO:0000256" key="5">
    <source>
        <dbReference type="ARBA" id="ARBA00023136"/>
    </source>
</evidence>
<dbReference type="PANTHER" id="PTHR11119">
    <property type="entry name" value="XANTHINE-URACIL / VITAMIN C PERMEASE FAMILY MEMBER"/>
    <property type="match status" value="1"/>
</dbReference>
<accession>A0A913X1K4</accession>
<dbReference type="EnsemblMetazoa" id="XM_021041804.1">
    <property type="protein sequence ID" value="XP_020897463.1"/>
    <property type="gene ID" value="LOC110236305"/>
</dbReference>
<dbReference type="GeneID" id="110236305"/>
<keyword evidence="3 6" id="KW-0812">Transmembrane</keyword>
<proteinExistence type="inferred from homology"/>
<dbReference type="OrthoDB" id="1641903at2759"/>
<comment type="similarity">
    <text evidence="2">Belongs to the nucleobase:cation symporter-2 (NCS2) (TC 2.A.40) family.</text>
</comment>
<feature type="transmembrane region" description="Helical" evidence="6">
    <location>
        <begin position="38"/>
        <end position="64"/>
    </location>
</feature>
<evidence type="ECO:0000256" key="2">
    <source>
        <dbReference type="ARBA" id="ARBA00008821"/>
    </source>
</evidence>
<dbReference type="Pfam" id="PF00860">
    <property type="entry name" value="Xan_ur_permease"/>
    <property type="match status" value="1"/>
</dbReference>
<evidence type="ECO:0000313" key="8">
    <source>
        <dbReference type="Proteomes" id="UP000887567"/>
    </source>
</evidence>
<feature type="transmembrane region" description="Helical" evidence="6">
    <location>
        <begin position="76"/>
        <end position="98"/>
    </location>
</feature>
<feature type="transmembrane region" description="Helical" evidence="6">
    <location>
        <begin position="187"/>
        <end position="205"/>
    </location>
</feature>
<keyword evidence="8" id="KW-1185">Reference proteome</keyword>
<dbReference type="GO" id="GO:0016020">
    <property type="term" value="C:membrane"/>
    <property type="evidence" value="ECO:0007669"/>
    <property type="project" value="UniProtKB-SubCell"/>
</dbReference>
<comment type="subcellular location">
    <subcellularLocation>
        <location evidence="1">Membrane</location>
        <topology evidence="1">Multi-pass membrane protein</topology>
    </subcellularLocation>
</comment>
<keyword evidence="4 6" id="KW-1133">Transmembrane helix</keyword>
<dbReference type="OMA" id="FLIRATP"/>
<dbReference type="RefSeq" id="XP_020897463.1">
    <property type="nucleotide sequence ID" value="XM_021041804.1"/>
</dbReference>
<reference evidence="7" key="1">
    <citation type="submission" date="2022-11" db="UniProtKB">
        <authorList>
            <consortium name="EnsemblMetazoa"/>
        </authorList>
    </citation>
    <scope>IDENTIFICATION</scope>
</reference>